<evidence type="ECO:0000256" key="2">
    <source>
        <dbReference type="ARBA" id="ARBA00005179"/>
    </source>
</evidence>
<dbReference type="InterPro" id="IPR036396">
    <property type="entry name" value="Cyt_P450_sf"/>
</dbReference>
<feature type="binding site" description="axial binding residue" evidence="9">
    <location>
        <position position="391"/>
    </location>
    <ligand>
        <name>heme</name>
        <dbReference type="ChEBI" id="CHEBI:30413"/>
    </ligand>
    <ligandPart>
        <name>Fe</name>
        <dbReference type="ChEBI" id="CHEBI:18248"/>
    </ligandPart>
</feature>
<dbReference type="InterPro" id="IPR002401">
    <property type="entry name" value="Cyt_P450_E_grp-I"/>
</dbReference>
<evidence type="ECO:0000256" key="9">
    <source>
        <dbReference type="PIRSR" id="PIRSR602401-1"/>
    </source>
</evidence>
<evidence type="ECO:0000256" key="4">
    <source>
        <dbReference type="ARBA" id="ARBA00022617"/>
    </source>
</evidence>
<evidence type="ECO:0000256" key="5">
    <source>
        <dbReference type="ARBA" id="ARBA00022723"/>
    </source>
</evidence>
<comment type="cofactor">
    <cofactor evidence="1 9">
        <name>heme</name>
        <dbReference type="ChEBI" id="CHEBI:30413"/>
    </cofactor>
</comment>
<keyword evidence="12" id="KW-1185">Reference proteome</keyword>
<keyword evidence="8 10" id="KW-0503">Monooxygenase</keyword>
<dbReference type="InParanoid" id="A0A1Y2G5D8"/>
<dbReference type="PANTHER" id="PTHR46300:SF4">
    <property type="entry name" value="CYTOCHROME P450 98A3"/>
    <property type="match status" value="1"/>
</dbReference>
<keyword evidence="5 9" id="KW-0479">Metal-binding</keyword>
<evidence type="ECO:0000256" key="1">
    <source>
        <dbReference type="ARBA" id="ARBA00001971"/>
    </source>
</evidence>
<accession>A0A1Y2G5D8</accession>
<comment type="similarity">
    <text evidence="3 10">Belongs to the cytochrome P450 family.</text>
</comment>
<reference evidence="11 12" key="1">
    <citation type="submission" date="2016-07" db="EMBL/GenBank/DDBJ databases">
        <title>Pervasive Adenine N6-methylation of Active Genes in Fungi.</title>
        <authorList>
            <consortium name="DOE Joint Genome Institute"/>
            <person name="Mondo S.J."/>
            <person name="Dannebaum R.O."/>
            <person name="Kuo R.C."/>
            <person name="Labutti K."/>
            <person name="Haridas S."/>
            <person name="Kuo A."/>
            <person name="Salamov A."/>
            <person name="Ahrendt S.R."/>
            <person name="Lipzen A."/>
            <person name="Sullivan W."/>
            <person name="Andreopoulos W.B."/>
            <person name="Clum A."/>
            <person name="Lindquist E."/>
            <person name="Daum C."/>
            <person name="Ramamoorthy G.K."/>
            <person name="Gryganskyi A."/>
            <person name="Culley D."/>
            <person name="Magnuson J.K."/>
            <person name="James T.Y."/>
            <person name="O'Malley M.A."/>
            <person name="Stajich J.E."/>
            <person name="Spatafora J.W."/>
            <person name="Visel A."/>
            <person name="Grigoriev I.V."/>
        </authorList>
    </citation>
    <scope>NUCLEOTIDE SEQUENCE [LARGE SCALE GENOMIC DNA]</scope>
    <source>
        <strain evidence="11 12">62-1032</strain>
    </source>
</reference>
<proteinExistence type="inferred from homology"/>
<comment type="caution">
    <text evidence="11">The sequence shown here is derived from an EMBL/GenBank/DDBJ whole genome shotgun (WGS) entry which is preliminary data.</text>
</comment>
<sequence>MLQSFRRLEWAKEYGALATIWTQSKPTILISSAKVANDLLDKRSNIYSSRPRFAIAGDLISNDNSILFLPVGPRWRTHRKAMHSALSSTAVHKYKPIQLFESQRLVYNLLQDPENYREAVERYTASVVLAVSYGRRVDGPHNPIVLGVTDLMNELERTNQPGRYIVEQYPWMNQLPSFLAPWKAYFLAYRKRSHDFFMSLADVVKGRIEDGTAVDSWTKYLIENQQQLGLSDEEFANLSGSIYGAGVGTTAGTLLSAILAMTTHPEASKKAQEELDRVVGADRSPTWEDEENLPYVRAYVKEVLRWRPVAVLGGTPHASTEDDVYEHEGVAYSIPKGSTMLVNLWSVNRDPEYYPEPDTFRPERFLEGSELYDKFPVKSGQLSFGFGRRSCPGEPLAKNSLFISTARLLWAFNVSPKKDSNGKDIPVSTMEYSDGFNSLPLPFPCEIRPRSEAHKKVLLADYEEAVEGLQQWEP</sequence>
<evidence type="ECO:0000256" key="7">
    <source>
        <dbReference type="ARBA" id="ARBA00023004"/>
    </source>
</evidence>
<gene>
    <name evidence="11" type="ORF">BCR35DRAFT_316939</name>
</gene>
<comment type="pathway">
    <text evidence="2">Secondary metabolite biosynthesis.</text>
</comment>
<dbReference type="Proteomes" id="UP000193467">
    <property type="component" value="Unassembled WGS sequence"/>
</dbReference>
<name>A0A1Y2G5D8_9BASI</name>
<dbReference type="InterPro" id="IPR001128">
    <property type="entry name" value="Cyt_P450"/>
</dbReference>
<dbReference type="GO" id="GO:0016705">
    <property type="term" value="F:oxidoreductase activity, acting on paired donors, with incorporation or reduction of molecular oxygen"/>
    <property type="evidence" value="ECO:0007669"/>
    <property type="project" value="InterPro"/>
</dbReference>
<dbReference type="SUPFAM" id="SSF48264">
    <property type="entry name" value="Cytochrome P450"/>
    <property type="match status" value="1"/>
</dbReference>
<protein>
    <submittedName>
        <fullName evidence="11">Cytochrome P450</fullName>
    </submittedName>
</protein>
<evidence type="ECO:0000256" key="3">
    <source>
        <dbReference type="ARBA" id="ARBA00010617"/>
    </source>
</evidence>
<evidence type="ECO:0000256" key="6">
    <source>
        <dbReference type="ARBA" id="ARBA00023002"/>
    </source>
</evidence>
<evidence type="ECO:0000313" key="11">
    <source>
        <dbReference type="EMBL" id="ORY90711.1"/>
    </source>
</evidence>
<dbReference type="Gene3D" id="1.10.630.10">
    <property type="entry name" value="Cytochrome P450"/>
    <property type="match status" value="1"/>
</dbReference>
<dbReference type="GO" id="GO:0020037">
    <property type="term" value="F:heme binding"/>
    <property type="evidence" value="ECO:0007669"/>
    <property type="project" value="InterPro"/>
</dbReference>
<dbReference type="OrthoDB" id="1055148at2759"/>
<dbReference type="EMBL" id="MCGR01000003">
    <property type="protein sequence ID" value="ORY90711.1"/>
    <property type="molecule type" value="Genomic_DNA"/>
</dbReference>
<dbReference type="PROSITE" id="PS00086">
    <property type="entry name" value="CYTOCHROME_P450"/>
    <property type="match status" value="1"/>
</dbReference>
<dbReference type="GO" id="GO:0004497">
    <property type="term" value="F:monooxygenase activity"/>
    <property type="evidence" value="ECO:0007669"/>
    <property type="project" value="UniProtKB-KW"/>
</dbReference>
<dbReference type="InterPro" id="IPR050364">
    <property type="entry name" value="Cytochrome_P450_fung"/>
</dbReference>
<dbReference type="InterPro" id="IPR017972">
    <property type="entry name" value="Cyt_P450_CS"/>
</dbReference>
<dbReference type="CDD" id="cd11065">
    <property type="entry name" value="CYP64-like"/>
    <property type="match status" value="1"/>
</dbReference>
<organism evidence="11 12">
    <name type="scientific">Leucosporidium creatinivorum</name>
    <dbReference type="NCBI Taxonomy" id="106004"/>
    <lineage>
        <taxon>Eukaryota</taxon>
        <taxon>Fungi</taxon>
        <taxon>Dikarya</taxon>
        <taxon>Basidiomycota</taxon>
        <taxon>Pucciniomycotina</taxon>
        <taxon>Microbotryomycetes</taxon>
        <taxon>Leucosporidiales</taxon>
        <taxon>Leucosporidium</taxon>
    </lineage>
</organism>
<evidence type="ECO:0000313" key="12">
    <source>
        <dbReference type="Proteomes" id="UP000193467"/>
    </source>
</evidence>
<evidence type="ECO:0000256" key="8">
    <source>
        <dbReference type="ARBA" id="ARBA00023033"/>
    </source>
</evidence>
<dbReference type="Pfam" id="PF00067">
    <property type="entry name" value="p450"/>
    <property type="match status" value="1"/>
</dbReference>
<keyword evidence="4 9" id="KW-0349">Heme</keyword>
<dbReference type="GO" id="GO:0005506">
    <property type="term" value="F:iron ion binding"/>
    <property type="evidence" value="ECO:0007669"/>
    <property type="project" value="InterPro"/>
</dbReference>
<dbReference type="PRINTS" id="PR00385">
    <property type="entry name" value="P450"/>
</dbReference>
<keyword evidence="7 9" id="KW-0408">Iron</keyword>
<evidence type="ECO:0000256" key="10">
    <source>
        <dbReference type="RuleBase" id="RU000461"/>
    </source>
</evidence>
<dbReference type="AlphaFoldDB" id="A0A1Y2G5D8"/>
<dbReference type="PRINTS" id="PR00463">
    <property type="entry name" value="EP450I"/>
</dbReference>
<dbReference type="PANTHER" id="PTHR46300">
    <property type="entry name" value="P450, PUTATIVE (EUROFUNG)-RELATED-RELATED"/>
    <property type="match status" value="1"/>
</dbReference>
<dbReference type="STRING" id="106004.A0A1Y2G5D8"/>
<keyword evidence="6 10" id="KW-0560">Oxidoreductase</keyword>